<organism evidence="1">
    <name type="scientific">viral metagenome</name>
    <dbReference type="NCBI Taxonomy" id="1070528"/>
    <lineage>
        <taxon>unclassified sequences</taxon>
        <taxon>metagenomes</taxon>
        <taxon>organismal metagenomes</taxon>
    </lineage>
</organism>
<name>A0A6M3JJ34_9ZZZZ</name>
<sequence length="77" mass="8776">MDKILKLLKEEFEPAYSLNNIVYNECPPNAVTCIKLGVEQDCKDCWNDFLTMLAQKIRDQIAEEGGVERQNLGSNRA</sequence>
<dbReference type="EMBL" id="MT141749">
    <property type="protein sequence ID" value="QJA69933.1"/>
    <property type="molecule type" value="Genomic_DNA"/>
</dbReference>
<reference evidence="1" key="1">
    <citation type="submission" date="2020-03" db="EMBL/GenBank/DDBJ databases">
        <title>The deep terrestrial virosphere.</title>
        <authorList>
            <person name="Holmfeldt K."/>
            <person name="Nilsson E."/>
            <person name="Simone D."/>
            <person name="Lopez-Fernandez M."/>
            <person name="Wu X."/>
            <person name="de Brujin I."/>
            <person name="Lundin D."/>
            <person name="Andersson A."/>
            <person name="Bertilsson S."/>
            <person name="Dopson M."/>
        </authorList>
    </citation>
    <scope>NUCLEOTIDE SEQUENCE</scope>
    <source>
        <strain evidence="1">MM415A04150</strain>
    </source>
</reference>
<proteinExistence type="predicted"/>
<evidence type="ECO:0000313" key="1">
    <source>
        <dbReference type="EMBL" id="QJA69933.1"/>
    </source>
</evidence>
<protein>
    <submittedName>
        <fullName evidence="1">Uncharacterized protein</fullName>
    </submittedName>
</protein>
<dbReference type="AlphaFoldDB" id="A0A6M3JJ34"/>
<gene>
    <name evidence="1" type="ORF">MM415A04150_0004</name>
</gene>
<accession>A0A6M3JJ34</accession>